<evidence type="ECO:0000313" key="16">
    <source>
        <dbReference type="Proteomes" id="UP000244162"/>
    </source>
</evidence>
<evidence type="ECO:0000256" key="1">
    <source>
        <dbReference type="ARBA" id="ARBA00004429"/>
    </source>
</evidence>
<dbReference type="InterPro" id="IPR029044">
    <property type="entry name" value="Nucleotide-diphossugar_trans"/>
</dbReference>
<dbReference type="RefSeq" id="WP_107968537.1">
    <property type="nucleotide sequence ID" value="NZ_NWBU01000010.1"/>
</dbReference>
<evidence type="ECO:0000259" key="14">
    <source>
        <dbReference type="Pfam" id="PF13632"/>
    </source>
</evidence>
<comment type="similarity">
    <text evidence="3">Belongs to the glycosyltransferase 2 family. OpgH subfamily.</text>
</comment>
<dbReference type="OrthoDB" id="9775281at2"/>
<keyword evidence="10 13" id="KW-1133">Transmembrane helix</keyword>
<evidence type="ECO:0000256" key="13">
    <source>
        <dbReference type="SAM" id="Phobius"/>
    </source>
</evidence>
<keyword evidence="5" id="KW-1003">Cell membrane</keyword>
<gene>
    <name evidence="15" type="ORF">CLG96_13810</name>
</gene>
<evidence type="ECO:0000256" key="3">
    <source>
        <dbReference type="ARBA" id="ARBA00009337"/>
    </source>
</evidence>
<evidence type="ECO:0000256" key="7">
    <source>
        <dbReference type="ARBA" id="ARBA00022676"/>
    </source>
</evidence>
<dbReference type="PANTHER" id="PTHR43867:SF5">
    <property type="entry name" value="GLUCANS BIOSYNTHESIS GLUCOSYLTRANSFERASE H"/>
    <property type="match status" value="1"/>
</dbReference>
<dbReference type="Gene3D" id="3.90.550.10">
    <property type="entry name" value="Spore Coat Polysaccharide Biosynthesis Protein SpsA, Chain A"/>
    <property type="match status" value="1"/>
</dbReference>
<feature type="transmembrane region" description="Helical" evidence="13">
    <location>
        <begin position="475"/>
        <end position="494"/>
    </location>
</feature>
<evidence type="ECO:0000256" key="2">
    <source>
        <dbReference type="ARBA" id="ARBA00005001"/>
    </source>
</evidence>
<dbReference type="GO" id="GO:0005886">
    <property type="term" value="C:plasma membrane"/>
    <property type="evidence" value="ECO:0007669"/>
    <property type="project" value="UniProtKB-SubCell"/>
</dbReference>
<reference evidence="15 16" key="1">
    <citation type="submission" date="2017-09" db="EMBL/GenBank/DDBJ databases">
        <title>Sphingomonas panjinensis sp.nov., isolated from oil-contaminated soil.</title>
        <authorList>
            <person name="Wang L."/>
            <person name="Chen L."/>
        </authorList>
    </citation>
    <scope>NUCLEOTIDE SEQUENCE [LARGE SCALE GENOMIC DNA]</scope>
    <source>
        <strain evidence="15 16">FW-11</strain>
    </source>
</reference>
<evidence type="ECO:0000256" key="11">
    <source>
        <dbReference type="ARBA" id="ARBA00023136"/>
    </source>
</evidence>
<dbReference type="NCBIfam" id="NF003958">
    <property type="entry name" value="PRK05454.2-1"/>
    <property type="match status" value="1"/>
</dbReference>
<organism evidence="15 16">
    <name type="scientific">Sphingomonas oleivorans</name>
    <dbReference type="NCBI Taxonomy" id="1735121"/>
    <lineage>
        <taxon>Bacteria</taxon>
        <taxon>Pseudomonadati</taxon>
        <taxon>Pseudomonadota</taxon>
        <taxon>Alphaproteobacteria</taxon>
        <taxon>Sphingomonadales</taxon>
        <taxon>Sphingomonadaceae</taxon>
        <taxon>Sphingomonas</taxon>
    </lineage>
</organism>
<feature type="transmembrane region" description="Helical" evidence="13">
    <location>
        <begin position="88"/>
        <end position="113"/>
    </location>
</feature>
<evidence type="ECO:0000256" key="4">
    <source>
        <dbReference type="ARBA" id="ARBA00020585"/>
    </source>
</evidence>
<keyword evidence="7" id="KW-0328">Glycosyltransferase</keyword>
<dbReference type="GO" id="GO:0016758">
    <property type="term" value="F:hexosyltransferase activity"/>
    <property type="evidence" value="ECO:0007669"/>
    <property type="project" value="TreeGrafter"/>
</dbReference>
<protein>
    <recommendedName>
        <fullName evidence="4">Glucans biosynthesis glucosyltransferase H</fullName>
    </recommendedName>
</protein>
<feature type="transmembrane region" description="Helical" evidence="13">
    <location>
        <begin position="552"/>
        <end position="573"/>
    </location>
</feature>
<dbReference type="EMBL" id="NWBU01000010">
    <property type="protein sequence ID" value="PTQ10189.1"/>
    <property type="molecule type" value="Genomic_DNA"/>
</dbReference>
<dbReference type="InterPro" id="IPR050321">
    <property type="entry name" value="Glycosyltr_2/OpgH_subfam"/>
</dbReference>
<evidence type="ECO:0000256" key="12">
    <source>
        <dbReference type="SAM" id="MobiDB-lite"/>
    </source>
</evidence>
<dbReference type="AlphaFoldDB" id="A0A2T5FWM8"/>
<evidence type="ECO:0000313" key="15">
    <source>
        <dbReference type="EMBL" id="PTQ10189.1"/>
    </source>
</evidence>
<keyword evidence="16" id="KW-1185">Reference proteome</keyword>
<dbReference type="Pfam" id="PF13632">
    <property type="entry name" value="Glyco_trans_2_3"/>
    <property type="match status" value="1"/>
</dbReference>
<feature type="transmembrane region" description="Helical" evidence="13">
    <location>
        <begin position="400"/>
        <end position="419"/>
    </location>
</feature>
<comment type="subcellular location">
    <subcellularLocation>
        <location evidence="1">Cell inner membrane</location>
        <topology evidence="1">Multi-pass membrane protein</topology>
    </subcellularLocation>
</comment>
<comment type="pathway">
    <text evidence="2">Glycan metabolism; osmoregulated periplasmic glucan (OPG) biosynthesis.</text>
</comment>
<evidence type="ECO:0000256" key="6">
    <source>
        <dbReference type="ARBA" id="ARBA00022519"/>
    </source>
</evidence>
<evidence type="ECO:0000256" key="10">
    <source>
        <dbReference type="ARBA" id="ARBA00022989"/>
    </source>
</evidence>
<dbReference type="InterPro" id="IPR001173">
    <property type="entry name" value="Glyco_trans_2-like"/>
</dbReference>
<keyword evidence="6" id="KW-0997">Cell inner membrane</keyword>
<evidence type="ECO:0000256" key="9">
    <source>
        <dbReference type="ARBA" id="ARBA00022692"/>
    </source>
</evidence>
<proteinExistence type="inferred from homology"/>
<feature type="transmembrane region" description="Helical" evidence="13">
    <location>
        <begin position="439"/>
        <end position="463"/>
    </location>
</feature>
<accession>A0A2T5FWM8</accession>
<name>A0A2T5FWM8_9SPHN</name>
<keyword evidence="9 13" id="KW-0812">Transmembrane</keyword>
<sequence length="629" mass="69242">MTAAVPFASNRRIPSRPDLPSEVPLAMPDQSFAASPPAVPVPRTSPQDIEGRRLVLIAATLLVTLIAFFSTAGVAAHEGLTLREMTLIALFLPLFGWIAFSFASALAGFLCLLSGQGHETLPVPEGGKPAQRTAVLMPIHNEEAGGVMARLREMMRSIEAIGCADRFDIFILSDSTEPLIRRAEYAGYRALREESAVPLYYRLRAANIGRKPGNIAEWIGRFGGAYENMIVLDADSLMGGRTMARLALAMERNPGVALLQTMPVVAGCRTLFARWQQFAARLYSPVSSAGLMWWSGSEASFWGHNAIIRVNAFAQCCALPSLPGREPLGGAILSHDLVEAAMLRRRGWAVHMVELEESFEEFPPSPIDHAIRDRRWCQGNLQHLRLLDAKGFHWVNRLQLLMGASAYLTSPLWLMLLIAGVIQQSGESGAWISAPELSWVFSFTLILLFGPKLMSVVWTLMDANRRARFGGAERILASVVIEIPFAVVMAPMVMMTQTMMLFDILRGRTAGWKAQRRDVAALSFSEAWRFYRTHVVMGVLLLLGTLVANHSLMWIAPVATGLIGAPFLAMLSARRDLGLELARNGLFVTPEELTALRIREPEQPLSPAALVQALWRRISGRPARGDRMA</sequence>
<evidence type="ECO:0000256" key="5">
    <source>
        <dbReference type="ARBA" id="ARBA00022475"/>
    </source>
</evidence>
<dbReference type="Proteomes" id="UP000244162">
    <property type="component" value="Unassembled WGS sequence"/>
</dbReference>
<comment type="caution">
    <text evidence="15">The sequence shown here is derived from an EMBL/GenBank/DDBJ whole genome shotgun (WGS) entry which is preliminary data.</text>
</comment>
<feature type="domain" description="Glycosyltransferase 2-like" evidence="14">
    <location>
        <begin position="230"/>
        <end position="446"/>
    </location>
</feature>
<feature type="region of interest" description="Disordered" evidence="12">
    <location>
        <begin position="1"/>
        <end position="20"/>
    </location>
</feature>
<evidence type="ECO:0000256" key="8">
    <source>
        <dbReference type="ARBA" id="ARBA00022679"/>
    </source>
</evidence>
<dbReference type="PANTHER" id="PTHR43867">
    <property type="entry name" value="CELLULOSE SYNTHASE CATALYTIC SUBUNIT A [UDP-FORMING]"/>
    <property type="match status" value="1"/>
</dbReference>
<dbReference type="SUPFAM" id="SSF53448">
    <property type="entry name" value="Nucleotide-diphospho-sugar transferases"/>
    <property type="match status" value="1"/>
</dbReference>
<dbReference type="NCBIfam" id="NF003962">
    <property type="entry name" value="PRK05454.2-5"/>
    <property type="match status" value="1"/>
</dbReference>
<keyword evidence="11 13" id="KW-0472">Membrane</keyword>
<keyword evidence="8 15" id="KW-0808">Transferase</keyword>
<feature type="transmembrane region" description="Helical" evidence="13">
    <location>
        <begin position="54"/>
        <end position="76"/>
    </location>
</feature>